<proteinExistence type="predicted"/>
<dbReference type="Gene3D" id="1.10.3210.10">
    <property type="entry name" value="Hypothetical protein af1432"/>
    <property type="match status" value="1"/>
</dbReference>
<dbReference type="PROSITE" id="PS51832">
    <property type="entry name" value="HD_GYP"/>
    <property type="match status" value="1"/>
</dbReference>
<organism evidence="2 3">
    <name type="scientific">Hungatella hathewayi</name>
    <dbReference type="NCBI Taxonomy" id="154046"/>
    <lineage>
        <taxon>Bacteria</taxon>
        <taxon>Bacillati</taxon>
        <taxon>Bacillota</taxon>
        <taxon>Clostridia</taxon>
        <taxon>Lachnospirales</taxon>
        <taxon>Lachnospiraceae</taxon>
        <taxon>Hungatella</taxon>
    </lineage>
</organism>
<reference evidence="2 3" key="1">
    <citation type="submission" date="2019-09" db="EMBL/GenBank/DDBJ databases">
        <title>Draft genome sequencing of Hungatella hathewayi 123Y-2.</title>
        <authorList>
            <person name="Lv Q."/>
            <person name="Li S."/>
        </authorList>
    </citation>
    <scope>NUCLEOTIDE SEQUENCE [LARGE SCALE GENOMIC DNA]</scope>
    <source>
        <strain evidence="2 3">123Y-2</strain>
    </source>
</reference>
<protein>
    <submittedName>
        <fullName evidence="2">HD domain-containing protein</fullName>
    </submittedName>
</protein>
<sequence length="646" mass="74761">MEKHHEIHGFSTREAWTKWLLDYNFVLKTLSNHSYELIQSDLPDEEWIQQYKLNSNKVRAAYQQNEETLNWHIRWFTRTPERWSRSVADPLLTTLFRYVTRMQDLGTAYEIADSLLNFYQPLNDPTAMMKCYTIRAFAGGFFDIIHMSDQIHENFSRARSIYESQFSTLTPEERSMGLSIFDLEMERLFTQLKLGQDIPIHLAEMLDWYYAAVRCKSVVIEEDQNYEFNRVLPDFDYYMGMSALCITSDHCTPQQIDAICQASSLLYQTLSDSADADINYHLRTELVYHMACHLKGAYSEQQLAADLHTFMDQHALRLLTDTDGGLHAIEVVEVVQLIAENLIKNDPQEVEFYNVIQEFFIHFCATRPYSTYMDYISASYNYCYVLTVLPHIRGRQKLLSALLKLTVFRQVQTAMHSIMVGNLAMQILNSLIAYTPETLIGHFGTETAAQVCEKQNQFSQYIYCGSLLHDIGKLLCSSVVNAQSHRLTDFEFQILKFHPVSGAEMLQRIPELSEFTDLALGHHKSFDGVSGYPSDFDNTASSKKIFIDIISLCDSLDAATDHLGRNYTSEKCFERVLTELKTGKGTRYSDVLVDLILTDMELQENIRRLLEEGRRQVYCDVHRLILSEFSFVSCRIAQKSWPYNLV</sequence>
<dbReference type="CDD" id="cd00077">
    <property type="entry name" value="HDc"/>
    <property type="match status" value="1"/>
</dbReference>
<feature type="domain" description="HD-GYP" evidence="1">
    <location>
        <begin position="391"/>
        <end position="612"/>
    </location>
</feature>
<dbReference type="Pfam" id="PF13487">
    <property type="entry name" value="HD_5"/>
    <property type="match status" value="1"/>
</dbReference>
<dbReference type="SUPFAM" id="SSF109604">
    <property type="entry name" value="HD-domain/PDEase-like"/>
    <property type="match status" value="1"/>
</dbReference>
<comment type="caution">
    <text evidence="2">The sequence shown here is derived from an EMBL/GenBank/DDBJ whole genome shotgun (WGS) entry which is preliminary data.</text>
</comment>
<dbReference type="InterPro" id="IPR003607">
    <property type="entry name" value="HD/PDEase_dom"/>
</dbReference>
<dbReference type="AlphaFoldDB" id="A0AAW9WPY9"/>
<evidence type="ECO:0000313" key="3">
    <source>
        <dbReference type="Proteomes" id="UP000434223"/>
    </source>
</evidence>
<dbReference type="PANTHER" id="PTHR43155:SF2">
    <property type="entry name" value="CYCLIC DI-GMP PHOSPHODIESTERASE PA4108"/>
    <property type="match status" value="1"/>
</dbReference>
<evidence type="ECO:0000259" key="1">
    <source>
        <dbReference type="PROSITE" id="PS51832"/>
    </source>
</evidence>
<dbReference type="EMBL" id="WNME01000026">
    <property type="protein sequence ID" value="MUB66444.1"/>
    <property type="molecule type" value="Genomic_DNA"/>
</dbReference>
<accession>A0AAW9WPY9</accession>
<evidence type="ECO:0000313" key="2">
    <source>
        <dbReference type="EMBL" id="MUB66444.1"/>
    </source>
</evidence>
<dbReference type="Proteomes" id="UP000434223">
    <property type="component" value="Unassembled WGS sequence"/>
</dbReference>
<dbReference type="RefSeq" id="WP_055651713.1">
    <property type="nucleotide sequence ID" value="NZ_CZAZ01000034.1"/>
</dbReference>
<dbReference type="InterPro" id="IPR037522">
    <property type="entry name" value="HD_GYP_dom"/>
</dbReference>
<gene>
    <name evidence="2" type="ORF">GNE07_25835</name>
</gene>
<name>A0AAW9WPY9_9FIRM</name>
<dbReference type="PANTHER" id="PTHR43155">
    <property type="entry name" value="CYCLIC DI-GMP PHOSPHODIESTERASE PA4108-RELATED"/>
    <property type="match status" value="1"/>
</dbReference>